<dbReference type="PROSITE" id="PS00578">
    <property type="entry name" value="RIBOSOMAL_S6E"/>
    <property type="match status" value="1"/>
</dbReference>
<protein>
    <recommendedName>
        <fullName evidence="4">Small ribosomal subunit protein eS6</fullName>
    </recommendedName>
</protein>
<dbReference type="GO" id="GO:0006412">
    <property type="term" value="P:translation"/>
    <property type="evidence" value="ECO:0007669"/>
    <property type="project" value="UniProtKB-UniRule"/>
</dbReference>
<evidence type="ECO:0000256" key="5">
    <source>
        <dbReference type="SAM" id="MobiDB-lite"/>
    </source>
</evidence>
<dbReference type="Pfam" id="PF01092">
    <property type="entry name" value="Ribosomal_S6e"/>
    <property type="match status" value="1"/>
</dbReference>
<keyword evidence="3 4" id="KW-0687">Ribonucleoprotein</keyword>
<organism evidence="6 7">
    <name type="scientific">Candidatus Nitrosocosmicus franklandianus</name>
    <dbReference type="NCBI Taxonomy" id="1798806"/>
    <lineage>
        <taxon>Archaea</taxon>
        <taxon>Nitrososphaerota</taxon>
        <taxon>Nitrososphaeria</taxon>
        <taxon>Nitrososphaerales</taxon>
        <taxon>Nitrososphaeraceae</taxon>
        <taxon>Candidatus Nitrosocosmicus</taxon>
    </lineage>
</organism>
<dbReference type="GO" id="GO:0003735">
    <property type="term" value="F:structural constituent of ribosome"/>
    <property type="evidence" value="ECO:0007669"/>
    <property type="project" value="InterPro"/>
</dbReference>
<accession>A0A484IFC6</accession>
<dbReference type="InterPro" id="IPR001377">
    <property type="entry name" value="Ribosomal_eS6"/>
</dbReference>
<dbReference type="SMART" id="SM01405">
    <property type="entry name" value="Ribosomal_S6e"/>
    <property type="match status" value="1"/>
</dbReference>
<evidence type="ECO:0000256" key="1">
    <source>
        <dbReference type="ARBA" id="ARBA00009312"/>
    </source>
</evidence>
<feature type="region of interest" description="Disordered" evidence="5">
    <location>
        <begin position="118"/>
        <end position="142"/>
    </location>
</feature>
<keyword evidence="7" id="KW-1185">Reference proteome</keyword>
<dbReference type="InterPro" id="IPR018282">
    <property type="entry name" value="Ribosomal_eS6_CS"/>
</dbReference>
<dbReference type="GO" id="GO:1990904">
    <property type="term" value="C:ribonucleoprotein complex"/>
    <property type="evidence" value="ECO:0007669"/>
    <property type="project" value="UniProtKB-KW"/>
</dbReference>
<feature type="compositionally biased region" description="Low complexity" evidence="5">
    <location>
        <begin position="122"/>
        <end position="135"/>
    </location>
</feature>
<keyword evidence="2 4" id="KW-0689">Ribosomal protein</keyword>
<name>A0A484IFC6_9ARCH</name>
<dbReference type="RefSeq" id="WP_134483669.1">
    <property type="nucleotide sequence ID" value="NZ_LR216287.1"/>
</dbReference>
<comment type="similarity">
    <text evidence="1 4">Belongs to the eukaryotic ribosomal protein eS6 family.</text>
</comment>
<evidence type="ECO:0000256" key="2">
    <source>
        <dbReference type="ARBA" id="ARBA00022980"/>
    </source>
</evidence>
<dbReference type="EMBL" id="LR216287">
    <property type="protein sequence ID" value="VFJ13694.1"/>
    <property type="molecule type" value="Genomic_DNA"/>
</dbReference>
<dbReference type="OrthoDB" id="7793at2157"/>
<reference evidence="6 7" key="1">
    <citation type="submission" date="2019-02" db="EMBL/GenBank/DDBJ databases">
        <authorList>
            <person name="Lehtovirta-Morley E L."/>
        </authorList>
    </citation>
    <scope>NUCLEOTIDE SEQUENCE [LARGE SCALE GENOMIC DNA]</scope>
    <source>
        <strain evidence="6">NFRAN1</strain>
    </source>
</reference>
<dbReference type="InterPro" id="IPR020924">
    <property type="entry name" value="Ribosomal_eS6_arc"/>
</dbReference>
<dbReference type="PANTHER" id="PTHR11502">
    <property type="entry name" value="40S RIBOSOMAL PROTEIN S6"/>
    <property type="match status" value="1"/>
</dbReference>
<dbReference type="AlphaFoldDB" id="A0A484IFC6"/>
<dbReference type="Proteomes" id="UP000294299">
    <property type="component" value="Chromosome NFRAN"/>
</dbReference>
<dbReference type="GO" id="GO:0005840">
    <property type="term" value="C:ribosome"/>
    <property type="evidence" value="ECO:0007669"/>
    <property type="project" value="UniProtKB-KW"/>
</dbReference>
<sequence>MVEFKVVISDSTGKSTTQDLKDKSAQPLLGSKLGDVLESSIFGLNEGKVKLTGGSDKSGTPMRSDLHGATKKYVLMTKGVGMRNLQPGERKRKLVRGNLVTEEIYQLNCQLIDAKLPEKEQPAAADPGAGSGADSTKNEASS</sequence>
<dbReference type="KEGG" id="nfn:NFRAN_1372"/>
<feature type="region of interest" description="Disordered" evidence="5">
    <location>
        <begin position="48"/>
        <end position="69"/>
    </location>
</feature>
<evidence type="ECO:0000313" key="6">
    <source>
        <dbReference type="EMBL" id="VFJ13694.1"/>
    </source>
</evidence>
<evidence type="ECO:0000256" key="4">
    <source>
        <dbReference type="HAMAP-Rule" id="MF_00512"/>
    </source>
</evidence>
<dbReference type="HAMAP" id="MF_00512">
    <property type="entry name" value="Ribosomal_eS6"/>
    <property type="match status" value="1"/>
</dbReference>
<gene>
    <name evidence="4 6" type="primary">rps6e</name>
    <name evidence="6" type="ORF">NFRAN_1372</name>
</gene>
<evidence type="ECO:0000256" key="3">
    <source>
        <dbReference type="ARBA" id="ARBA00023274"/>
    </source>
</evidence>
<evidence type="ECO:0000313" key="7">
    <source>
        <dbReference type="Proteomes" id="UP000294299"/>
    </source>
</evidence>
<proteinExistence type="inferred from homology"/>
<dbReference type="GeneID" id="39420732"/>